<feature type="domain" description="UPF0261" evidence="2">
    <location>
        <begin position="196"/>
        <end position="410"/>
    </location>
</feature>
<dbReference type="InterPro" id="IPR056778">
    <property type="entry name" value="UPF0261_C"/>
</dbReference>
<dbReference type="Pfam" id="PF23189">
    <property type="entry name" value="UPF0261_C"/>
    <property type="match status" value="1"/>
</dbReference>
<dbReference type="PANTHER" id="PTHR31862">
    <property type="entry name" value="UPF0261 DOMAIN PROTEIN (AFU_ORTHOLOGUE AFUA_1G10120)"/>
    <property type="match status" value="1"/>
</dbReference>
<reference evidence="3" key="1">
    <citation type="submission" date="2018-07" db="EMBL/GenBank/DDBJ databases">
        <authorList>
            <consortium name="Genoscope - CEA"/>
            <person name="William W."/>
        </authorList>
    </citation>
    <scope>NUCLEOTIDE SEQUENCE</scope>
    <source>
        <strain evidence="3">IK1</strain>
    </source>
</reference>
<accession>A0A652ZUZ2</accession>
<dbReference type="Gene3D" id="3.40.50.12020">
    <property type="entry name" value="Uncharacterised protein family UPF0261, NN domain"/>
    <property type="match status" value="1"/>
</dbReference>
<dbReference type="EMBL" id="UPXP01000013">
    <property type="protein sequence ID" value="VBB39608.1"/>
    <property type="molecule type" value="Genomic_DNA"/>
</dbReference>
<dbReference type="NCBIfam" id="NF002674">
    <property type="entry name" value="PRK02399.1-2"/>
    <property type="match status" value="1"/>
</dbReference>
<dbReference type="Pfam" id="PF06792">
    <property type="entry name" value="UPF0261"/>
    <property type="match status" value="1"/>
</dbReference>
<gene>
    <name evidence="3" type="ORF">TRIP_E200052</name>
</gene>
<dbReference type="AlphaFoldDB" id="A0A652ZUZ2"/>
<proteinExistence type="predicted"/>
<dbReference type="PANTHER" id="PTHR31862:SF1">
    <property type="entry name" value="UPF0261 DOMAIN PROTEIN (AFU_ORTHOLOGUE AFUA_1G10120)"/>
    <property type="match status" value="1"/>
</dbReference>
<organism evidence="3">
    <name type="scientific">uncultured Spirochaetota bacterium</name>
    <dbReference type="NCBI Taxonomy" id="460511"/>
    <lineage>
        <taxon>Bacteria</taxon>
        <taxon>Pseudomonadati</taxon>
        <taxon>Spirochaetota</taxon>
        <taxon>environmental samples</taxon>
    </lineage>
</organism>
<name>A0A652ZUZ2_9SPIR</name>
<feature type="domain" description="UPF0261" evidence="1">
    <location>
        <begin position="7"/>
        <end position="184"/>
    </location>
</feature>
<evidence type="ECO:0000259" key="1">
    <source>
        <dbReference type="Pfam" id="PF06792"/>
    </source>
</evidence>
<dbReference type="InterPro" id="IPR008322">
    <property type="entry name" value="UPF0261"/>
</dbReference>
<dbReference type="PIRSF" id="PIRSF033271">
    <property type="entry name" value="UCP033271"/>
    <property type="match status" value="1"/>
</dbReference>
<evidence type="ECO:0000313" key="3">
    <source>
        <dbReference type="EMBL" id="VBB39608.1"/>
    </source>
</evidence>
<dbReference type="InterPro" id="IPR051353">
    <property type="entry name" value="Tobamovirus_resist_UPF0261"/>
</dbReference>
<protein>
    <submittedName>
        <fullName evidence="3">Domain protein</fullName>
    </submittedName>
</protein>
<dbReference type="Gene3D" id="3.40.50.12030">
    <property type="entry name" value="Uncharacterised protein family UPF0261, NC domain"/>
    <property type="match status" value="1"/>
</dbReference>
<dbReference type="InterPro" id="IPR044122">
    <property type="entry name" value="UPF0261_N"/>
</dbReference>
<sequence>MADTSKKTILLIATLDTKAAEARFLKESVESQGCAVMVMNPGILAAPPYKPDVDNVELAAAAGEDLKVLLASKDKGRCIAAMMTGCAVLTRKLYDEGKIQGVVSIGGDQGTNIGTTAMRALPFGVPKFMVSTVATGRAKFGEYTKTKDIIIMHSVADIAGLNRVTRSVMWKAAVSIAAMVKSDEASVVNLRGRIPVAMSMLGTTTQGAMRAIATLESKGYEVVAFHQNGTGGIAMEDMIREGAFKGVLDLNTHEIGDRVVQGLHGAIADYRLESAGAMGLPQVVAPGSAYYTVQGPVDELPPDMRGRKLIVHNPHHTLVRLNDQELAETGRLTARKLNAAKGPVHLFLPLRGMAYPDSEGLGHWDPESDRAFYKVIKDNLDSRIPVTEIDAHINDPEFIDPVVEKFLSFMEGRV</sequence>
<dbReference type="CDD" id="cd15488">
    <property type="entry name" value="Tm-1-like"/>
    <property type="match status" value="1"/>
</dbReference>
<evidence type="ECO:0000259" key="2">
    <source>
        <dbReference type="Pfam" id="PF23189"/>
    </source>
</evidence>